<dbReference type="PROSITE" id="PS51186">
    <property type="entry name" value="GNAT"/>
    <property type="match status" value="1"/>
</dbReference>
<keyword evidence="3" id="KW-1185">Reference proteome</keyword>
<feature type="domain" description="N-acetyltransferase" evidence="1">
    <location>
        <begin position="3"/>
        <end position="138"/>
    </location>
</feature>
<keyword evidence="2" id="KW-0808">Transferase</keyword>
<dbReference type="GO" id="GO:0016747">
    <property type="term" value="F:acyltransferase activity, transferring groups other than amino-acyl groups"/>
    <property type="evidence" value="ECO:0007669"/>
    <property type="project" value="InterPro"/>
</dbReference>
<dbReference type="OrthoDB" id="9796171at2"/>
<dbReference type="Proteomes" id="UP000184520">
    <property type="component" value="Unassembled WGS sequence"/>
</dbReference>
<dbReference type="SUPFAM" id="SSF55729">
    <property type="entry name" value="Acyl-CoA N-acyltransferases (Nat)"/>
    <property type="match status" value="1"/>
</dbReference>
<dbReference type="STRING" id="634436.SAMN05216361_1952"/>
<evidence type="ECO:0000313" key="3">
    <source>
        <dbReference type="Proteomes" id="UP000184520"/>
    </source>
</evidence>
<name>A0A1M5J5F2_9ALTE</name>
<reference evidence="3" key="1">
    <citation type="submission" date="2016-11" db="EMBL/GenBank/DDBJ databases">
        <authorList>
            <person name="Varghese N."/>
            <person name="Submissions S."/>
        </authorList>
    </citation>
    <scope>NUCLEOTIDE SEQUENCE [LARGE SCALE GENOMIC DNA]</scope>
    <source>
        <strain evidence="3">CGMCC 1.8995</strain>
    </source>
</reference>
<evidence type="ECO:0000259" key="1">
    <source>
        <dbReference type="PROSITE" id="PS51186"/>
    </source>
</evidence>
<sequence length="152" mass="17353">MIYSIEAVRWHTARPHLEALRRTVFVLEWQLPESAEFDELDTDAHHVLVIGENKKPIATGRLTQTGELGRIAVLRGYRNMTVYKTLFSALLKLASVNNIQQVKVQSALESVEYHQTRGFKPEGPVFMEAGVPMQKMVCQLTKFDLPDVEHIH</sequence>
<protein>
    <submittedName>
        <fullName evidence="2">Predicted N-acyltransferase, GNAT family</fullName>
    </submittedName>
</protein>
<accession>A0A1M5J5F2</accession>
<dbReference type="Gene3D" id="3.40.630.30">
    <property type="match status" value="1"/>
</dbReference>
<dbReference type="EMBL" id="FQWD01000003">
    <property type="protein sequence ID" value="SHG35838.1"/>
    <property type="molecule type" value="Genomic_DNA"/>
</dbReference>
<dbReference type="RefSeq" id="WP_073321662.1">
    <property type="nucleotide sequence ID" value="NZ_FQWD01000003.1"/>
</dbReference>
<organism evidence="2 3">
    <name type="scientific">Marisediminitalea aggregata</name>
    <dbReference type="NCBI Taxonomy" id="634436"/>
    <lineage>
        <taxon>Bacteria</taxon>
        <taxon>Pseudomonadati</taxon>
        <taxon>Pseudomonadota</taxon>
        <taxon>Gammaproteobacteria</taxon>
        <taxon>Alteromonadales</taxon>
        <taxon>Alteromonadaceae</taxon>
        <taxon>Marisediminitalea</taxon>
    </lineage>
</organism>
<dbReference type="InterPro" id="IPR000182">
    <property type="entry name" value="GNAT_dom"/>
</dbReference>
<dbReference type="InterPro" id="IPR016181">
    <property type="entry name" value="Acyl_CoA_acyltransferase"/>
</dbReference>
<proteinExistence type="predicted"/>
<keyword evidence="2" id="KW-0012">Acyltransferase</keyword>
<dbReference type="AlphaFoldDB" id="A0A1M5J5F2"/>
<gene>
    <name evidence="2" type="ORF">SAMN05216361_1952</name>
</gene>
<evidence type="ECO:0000313" key="2">
    <source>
        <dbReference type="EMBL" id="SHG35838.1"/>
    </source>
</evidence>
<dbReference type="Pfam" id="PF13673">
    <property type="entry name" value="Acetyltransf_10"/>
    <property type="match status" value="1"/>
</dbReference>